<keyword evidence="3" id="KW-1185">Reference proteome</keyword>
<gene>
    <name evidence="2" type="ORF">BHC54_01190</name>
</gene>
<accession>A0A2N9X974</accession>
<evidence type="ECO:0000313" key="2">
    <source>
        <dbReference type="EMBL" id="PIT41396.1"/>
    </source>
</evidence>
<dbReference type="EMBL" id="MEIL01000016">
    <property type="protein sequence ID" value="PIT41396.1"/>
    <property type="molecule type" value="Genomic_DNA"/>
</dbReference>
<sequence length="73" mass="8286">MAGTDTDCGLIQHIGGFRKLLTNRQKAEMVTQLIIESVIYQGDTMPNKPLSVKDFFNPDEPETKQKPVRHPIF</sequence>
<name>A0A2N9X974_9NEIS</name>
<comment type="caution">
    <text evidence="2">The sequence shown here is derived from an EMBL/GenBank/DDBJ whole genome shotgun (WGS) entry which is preliminary data.</text>
</comment>
<evidence type="ECO:0000256" key="1">
    <source>
        <dbReference type="SAM" id="MobiDB-lite"/>
    </source>
</evidence>
<proteinExistence type="predicted"/>
<reference evidence="2" key="1">
    <citation type="journal article" date="2017" name="MBio">
        <title>Type VI secretion-mediated competition in the bee gut microbiome.</title>
        <authorList>
            <person name="Steele M.I."/>
            <person name="Kwong W.K."/>
            <person name="Powell J.E."/>
            <person name="Whiteley M."/>
            <person name="Moran N.A."/>
        </authorList>
    </citation>
    <scope>NUCLEOTIDE SEQUENCE [LARGE SCALE GENOMIC DNA]</scope>
    <source>
        <strain evidence="2">WkB273</strain>
    </source>
</reference>
<evidence type="ECO:0000313" key="3">
    <source>
        <dbReference type="Proteomes" id="UP000230202"/>
    </source>
</evidence>
<organism evidence="2 3">
    <name type="scientific">Snodgrassella alvi</name>
    <dbReference type="NCBI Taxonomy" id="1196083"/>
    <lineage>
        <taxon>Bacteria</taxon>
        <taxon>Pseudomonadati</taxon>
        <taxon>Pseudomonadota</taxon>
        <taxon>Betaproteobacteria</taxon>
        <taxon>Neisseriales</taxon>
        <taxon>Neisseriaceae</taxon>
        <taxon>Snodgrassella</taxon>
    </lineage>
</organism>
<dbReference type="Proteomes" id="UP000230202">
    <property type="component" value="Unassembled WGS sequence"/>
</dbReference>
<protein>
    <submittedName>
        <fullName evidence="2">Uncharacterized protein</fullName>
    </submittedName>
</protein>
<dbReference type="AlphaFoldDB" id="A0A2N9X974"/>
<feature type="region of interest" description="Disordered" evidence="1">
    <location>
        <begin position="51"/>
        <end position="73"/>
    </location>
</feature>